<feature type="compositionally biased region" description="Polar residues" evidence="1">
    <location>
        <begin position="1043"/>
        <end position="1054"/>
    </location>
</feature>
<organism evidence="2 3">
    <name type="scientific">Acyrthosiphon pisum</name>
    <name type="common">Pea aphid</name>
    <dbReference type="NCBI Taxonomy" id="7029"/>
    <lineage>
        <taxon>Eukaryota</taxon>
        <taxon>Metazoa</taxon>
        <taxon>Ecdysozoa</taxon>
        <taxon>Arthropoda</taxon>
        <taxon>Hexapoda</taxon>
        <taxon>Insecta</taxon>
        <taxon>Pterygota</taxon>
        <taxon>Neoptera</taxon>
        <taxon>Paraneoptera</taxon>
        <taxon>Hemiptera</taxon>
        <taxon>Sternorrhyncha</taxon>
        <taxon>Aphidomorpha</taxon>
        <taxon>Aphidoidea</taxon>
        <taxon>Aphididae</taxon>
        <taxon>Macrosiphini</taxon>
        <taxon>Acyrthosiphon</taxon>
    </lineage>
</organism>
<feature type="region of interest" description="Disordered" evidence="1">
    <location>
        <begin position="749"/>
        <end position="797"/>
    </location>
</feature>
<accession>A0A8R2D5J5</accession>
<dbReference type="KEGG" id="api:107884560"/>
<evidence type="ECO:0000313" key="2">
    <source>
        <dbReference type="EnsemblMetazoa" id="XP_016662446.1"/>
    </source>
</evidence>
<feature type="compositionally biased region" description="Basic and acidic residues" evidence="1">
    <location>
        <begin position="782"/>
        <end position="797"/>
    </location>
</feature>
<evidence type="ECO:0000313" key="3">
    <source>
        <dbReference type="Proteomes" id="UP000007819"/>
    </source>
</evidence>
<protein>
    <submittedName>
        <fullName evidence="2">Uncharacterized protein</fullName>
    </submittedName>
</protein>
<feature type="region of interest" description="Disordered" evidence="1">
    <location>
        <begin position="822"/>
        <end position="848"/>
    </location>
</feature>
<dbReference type="OrthoDB" id="6617988at2759"/>
<feature type="region of interest" description="Disordered" evidence="1">
    <location>
        <begin position="936"/>
        <end position="973"/>
    </location>
</feature>
<feature type="compositionally biased region" description="Low complexity" evidence="1">
    <location>
        <begin position="1123"/>
        <end position="1137"/>
    </location>
</feature>
<dbReference type="AlphaFoldDB" id="A0A8R2D5J5"/>
<feature type="compositionally biased region" description="Basic and acidic residues" evidence="1">
    <location>
        <begin position="749"/>
        <end position="758"/>
    </location>
</feature>
<feature type="compositionally biased region" description="Polar residues" evidence="1">
    <location>
        <begin position="667"/>
        <end position="681"/>
    </location>
</feature>
<feature type="region of interest" description="Disordered" evidence="1">
    <location>
        <begin position="386"/>
        <end position="408"/>
    </location>
</feature>
<feature type="compositionally biased region" description="Basic and acidic residues" evidence="1">
    <location>
        <begin position="457"/>
        <end position="488"/>
    </location>
</feature>
<reference evidence="3" key="1">
    <citation type="submission" date="2010-06" db="EMBL/GenBank/DDBJ databases">
        <authorList>
            <person name="Jiang H."/>
            <person name="Abraham K."/>
            <person name="Ali S."/>
            <person name="Alsbrooks S.L."/>
            <person name="Anim B.N."/>
            <person name="Anosike U.S."/>
            <person name="Attaway T."/>
            <person name="Bandaranaike D.P."/>
            <person name="Battles P.K."/>
            <person name="Bell S.N."/>
            <person name="Bell A.V."/>
            <person name="Beltran B."/>
            <person name="Bickham C."/>
            <person name="Bustamante Y."/>
            <person name="Caleb T."/>
            <person name="Canada A."/>
            <person name="Cardenas V."/>
            <person name="Carter K."/>
            <person name="Chacko J."/>
            <person name="Chandrabose M.N."/>
            <person name="Chavez D."/>
            <person name="Chavez A."/>
            <person name="Chen L."/>
            <person name="Chu H.-S."/>
            <person name="Claassen K.J."/>
            <person name="Cockrell R."/>
            <person name="Collins M."/>
            <person name="Cooper J.A."/>
            <person name="Cree A."/>
            <person name="Curry S.M."/>
            <person name="Da Y."/>
            <person name="Dao M.D."/>
            <person name="Das B."/>
            <person name="Davila M.-L."/>
            <person name="Davy-Carroll L."/>
            <person name="Denson S."/>
            <person name="Dinh H."/>
            <person name="Ebong V.E."/>
            <person name="Edwards J.R."/>
            <person name="Egan A."/>
            <person name="El-Daye J."/>
            <person name="Escobedo L."/>
            <person name="Fernandez S."/>
            <person name="Fernando P.R."/>
            <person name="Flagg N."/>
            <person name="Forbes L.D."/>
            <person name="Fowler R.G."/>
            <person name="Fu Q."/>
            <person name="Gabisi R.A."/>
            <person name="Ganer J."/>
            <person name="Garbino Pronczuk A."/>
            <person name="Garcia R.M."/>
            <person name="Garner T."/>
            <person name="Garrett T.E."/>
            <person name="Gonzalez D.A."/>
            <person name="Hamid H."/>
            <person name="Hawkins E.S."/>
            <person name="Hirani K."/>
            <person name="Hogues M.E."/>
            <person name="Hollins B."/>
            <person name="Hsiao C.-H."/>
            <person name="Jabil R."/>
            <person name="James M.L."/>
            <person name="Jhangiani S.N."/>
            <person name="Johnson B."/>
            <person name="Johnson Q."/>
            <person name="Joshi V."/>
            <person name="Kalu J.B."/>
            <person name="Kam C."/>
            <person name="Kashfia A."/>
            <person name="Keebler J."/>
            <person name="Kisamo H."/>
            <person name="Kovar C.L."/>
            <person name="Lago L.A."/>
            <person name="Lai C.-Y."/>
            <person name="Laidlaw J."/>
            <person name="Lara F."/>
            <person name="Le T.-K."/>
            <person name="Lee S.L."/>
            <person name="Legall F.H."/>
            <person name="Lemon S.J."/>
            <person name="Lewis L.R."/>
            <person name="Li B."/>
            <person name="Liu Y."/>
            <person name="Liu Y.-S."/>
            <person name="Lopez J."/>
            <person name="Lozado R.J."/>
            <person name="Lu J."/>
            <person name="Madu R.C."/>
            <person name="Maheshwari M."/>
            <person name="Maheshwari R."/>
            <person name="Malloy K."/>
            <person name="Martinez E."/>
            <person name="Mathew T."/>
            <person name="Mercado I.C."/>
            <person name="Mercado C."/>
            <person name="Meyer B."/>
            <person name="Montgomery K."/>
            <person name="Morgan M.B."/>
            <person name="Munidasa M."/>
            <person name="Nazareth L.V."/>
            <person name="Nelson J."/>
            <person name="Ng B.M."/>
            <person name="Nguyen N.B."/>
            <person name="Nguyen P.Q."/>
            <person name="Nguyen T."/>
            <person name="Obregon M."/>
            <person name="Okwuonu G.O."/>
            <person name="Onwere C.G."/>
            <person name="Orozco G."/>
            <person name="Parra A."/>
            <person name="Patel S."/>
            <person name="Patil S."/>
            <person name="Perez A."/>
            <person name="Perez Y."/>
            <person name="Pham C."/>
            <person name="Primus E.L."/>
            <person name="Pu L.-L."/>
            <person name="Puazo M."/>
            <person name="Qin X."/>
            <person name="Quiroz J.B."/>
            <person name="Reese J."/>
            <person name="Richards S."/>
            <person name="Rives C.M."/>
            <person name="Robberts R."/>
            <person name="Ruiz S.J."/>
            <person name="Ruiz M.J."/>
            <person name="Santibanez J."/>
            <person name="Schneider B.W."/>
            <person name="Sisson I."/>
            <person name="Smith M."/>
            <person name="Sodergren E."/>
            <person name="Song X.-Z."/>
            <person name="Song B.B."/>
            <person name="Summersgill H."/>
            <person name="Thelus R."/>
            <person name="Thornton R.D."/>
            <person name="Trejos Z.Y."/>
            <person name="Usmani K."/>
            <person name="Vattathil S."/>
            <person name="Villasana D."/>
            <person name="Walker D.L."/>
            <person name="Wang S."/>
            <person name="Wang K."/>
            <person name="White C.S."/>
            <person name="Williams A.C."/>
            <person name="Williamson J."/>
            <person name="Wilson K."/>
            <person name="Woghiren I.O."/>
            <person name="Woodworth J.R."/>
            <person name="Worley K.C."/>
            <person name="Wright R.A."/>
            <person name="Wu W."/>
            <person name="Young L."/>
            <person name="Zhang L."/>
            <person name="Zhang J."/>
            <person name="Zhu Y."/>
            <person name="Muzny D.M."/>
            <person name="Weinstock G."/>
            <person name="Gibbs R.A."/>
        </authorList>
    </citation>
    <scope>NUCLEOTIDE SEQUENCE [LARGE SCALE GENOMIC DNA]</scope>
    <source>
        <strain evidence="3">LSR1</strain>
    </source>
</reference>
<reference evidence="2" key="2">
    <citation type="submission" date="2022-06" db="UniProtKB">
        <authorList>
            <consortium name="EnsemblMetazoa"/>
        </authorList>
    </citation>
    <scope>IDENTIFICATION</scope>
</reference>
<evidence type="ECO:0000256" key="1">
    <source>
        <dbReference type="SAM" id="MobiDB-lite"/>
    </source>
</evidence>
<feature type="compositionally biased region" description="Polar residues" evidence="1">
    <location>
        <begin position="953"/>
        <end position="970"/>
    </location>
</feature>
<dbReference type="Proteomes" id="UP000007819">
    <property type="component" value="Chromosome X"/>
</dbReference>
<feature type="compositionally biased region" description="Polar residues" evidence="1">
    <location>
        <begin position="649"/>
        <end position="658"/>
    </location>
</feature>
<feature type="compositionally biased region" description="Polar residues" evidence="1">
    <location>
        <begin position="760"/>
        <end position="772"/>
    </location>
</feature>
<feature type="compositionally biased region" description="Polar residues" evidence="1">
    <location>
        <begin position="490"/>
        <end position="512"/>
    </location>
</feature>
<feature type="compositionally biased region" description="Basic and acidic residues" evidence="1">
    <location>
        <begin position="391"/>
        <end position="408"/>
    </location>
</feature>
<name>A0A8R2D5J5_ACYPI</name>
<proteinExistence type="predicted"/>
<dbReference type="RefSeq" id="XP_016662446.1">
    <property type="nucleotide sequence ID" value="XM_016806957.1"/>
</dbReference>
<feature type="compositionally biased region" description="Basic and acidic residues" evidence="1">
    <location>
        <begin position="632"/>
        <end position="648"/>
    </location>
</feature>
<feature type="compositionally biased region" description="Polar residues" evidence="1">
    <location>
        <begin position="1141"/>
        <end position="1153"/>
    </location>
</feature>
<keyword evidence="3" id="KW-1185">Reference proteome</keyword>
<feature type="region of interest" description="Disordered" evidence="1">
    <location>
        <begin position="443"/>
        <end position="513"/>
    </location>
</feature>
<dbReference type="GeneID" id="107884560"/>
<sequence length="1153" mass="136477">MDGVQRNFSMMAEKIDRMRCLRERCDNYVRLIKLTLDETIKEQNSLLDGSAIHNRLKYLGVMDKPKSLSNAFNTDKYHKNIDFNNKYKYLVFDDDLVFRQHKKKSNLSTNDMYLSNGYSSYNTNYKPRVHDFSTVYDDQNNTYYMPINSKKYGKTVNFRTPDTQEYQVYYFPTSKPIAQYPRQTTERFYRRKPIKQYPKEEVPYWPTRYPKPVRVIEREPSYSMIDYGYRSTNDYRIGKSNIQPYTPEHRSRYYPTNDNNIYHGHDDSDYYYEPHLGQRSFSSITRPCSPVYHRDILCDRTQIENSSSLLEKKIRDYVWNPHKERIEKYTIPSYEKSTYYTDFKPLNIKHQRDETFRTRSPLGLDYRARNRKNEVTKESAYKKNSILTTSPERRSADDEYIQPHKDNNHYSESTIYKKKTETPSNFSKRISFDLGNEHIDLPNHTNSIEEDTNENYNTKDHKLVLGRKESNAKLDDKRRTSLSTKDDYSVSISKQKISPSHTNVSSRKQSLSKQEKLASIGDSFESDKYINLKNNFQGNDSSLSEKNVHSYNNDRIKYDNNNDIQIYPKTQDDKNNVMLKDISNENTYRDLRRDSNENTKKKFIEATEKTNFGFQDHIENTININDKSNITKRRESYKGEQKLKKENTHGSTTSSNGMDNKLENEYNNKNGTNVSSKSRISSPIVDHSNGNSNVNEYETDYQQQFNNKNDSVEKQNSSETIQPYNAVNDSTNEIDITNTVTQVSSDFKTIPKDQEPLHDISNNDLTNNTNYYQDHPDDDDTKEPPTHEYETQPEHVANDEHFYTDELVDGNKEVVINNNIEPIQQDEFDDKNNVHDGYYYQNPADDKKENLTENQYENPDSQVKDVEKQQADDDYYYQNYSNVDQQEQPENQYSKPAVEGEYTDEHVEHDDYYYQNHARDEIKEQQGDQQYVDPNYQENYVDQPPAHDDYYYQNYSNGDPKTQPENQYTTESDHQGEYVAEQNMVHDDYYYQNHPKEGKNENQVDQHYQEHQGNYANGEQDNYYYEDNSNVNTERHPEDQYDENAQQETYTGDQHTNDGYYYQEGNTNYDKTVPKEQYDGYVDNNQDANAAYYTDPNVENYDQQQHDYENDSYPTQKSEYIEPYEQNSNNENNGYSENIDESQPTSQIANEQN</sequence>
<dbReference type="EnsemblMetazoa" id="XM_016806957.2">
    <property type="protein sequence ID" value="XP_016662446.1"/>
    <property type="gene ID" value="LOC107884560"/>
</dbReference>
<feature type="region of interest" description="Disordered" evidence="1">
    <location>
        <begin position="625"/>
        <end position="693"/>
    </location>
</feature>
<feature type="region of interest" description="Disordered" evidence="1">
    <location>
        <begin position="1016"/>
        <end position="1153"/>
    </location>
</feature>